<proteinExistence type="predicted"/>
<dbReference type="EnsemblPlants" id="AVESA.00010b.r2.5DG0992630.2">
    <property type="protein sequence ID" value="AVESA.00010b.r2.5DG0992630.2.CDS"/>
    <property type="gene ID" value="AVESA.00010b.r2.5DG0992630"/>
</dbReference>
<protein>
    <submittedName>
        <fullName evidence="1">Uncharacterized protein</fullName>
    </submittedName>
</protein>
<name>A0ACD5YKW1_AVESA</name>
<sequence length="455" mass="51882">MEAGGPSSGRRRRRRRVGEVHGGGTDRISDLPDDVLGEIISLLPTKEGARTQILASRWRHLWRSAPLNLDFRGLVNREDELAGVVSRILSSHQGPGRRFCTPRRPISYGADTLDAWLRSPAVANLEELYLCYPTAYHLPVQLLSESISRFSTTLCGATITSCQLPDVLQGLQFPNLKQLTLEEVRISECSLQHMIAGCPVLECLMIHESFGFSCVRINSVSLRSISVRAQYYWRDGPEFKQLEIDNAPSLESLLQLVFRSHLHVSVNFTPKLESLYCHSYSPAKIMFGSTVIQGAKIYSLTTAVHSIKILAVDMGILSLDTVIDLMKCFPSLEKLYIQTSNSGPNNLWLRKHKKLIRCHDIRLKKIVFEWYWGIRSQINFVTFFVLNASALDSMTLRIQDRDYNEEFLAEHRRKLQLENRASRGARFQFITNMCVRNIREIKDIHDFNLPDPFAC</sequence>
<reference evidence="1" key="2">
    <citation type="submission" date="2025-09" db="UniProtKB">
        <authorList>
            <consortium name="EnsemblPlants"/>
        </authorList>
    </citation>
    <scope>IDENTIFICATION</scope>
</reference>
<keyword evidence="2" id="KW-1185">Reference proteome</keyword>
<organism evidence="1 2">
    <name type="scientific">Avena sativa</name>
    <name type="common">Oat</name>
    <dbReference type="NCBI Taxonomy" id="4498"/>
    <lineage>
        <taxon>Eukaryota</taxon>
        <taxon>Viridiplantae</taxon>
        <taxon>Streptophyta</taxon>
        <taxon>Embryophyta</taxon>
        <taxon>Tracheophyta</taxon>
        <taxon>Spermatophyta</taxon>
        <taxon>Magnoliopsida</taxon>
        <taxon>Liliopsida</taxon>
        <taxon>Poales</taxon>
        <taxon>Poaceae</taxon>
        <taxon>BOP clade</taxon>
        <taxon>Pooideae</taxon>
        <taxon>Poodae</taxon>
        <taxon>Poeae</taxon>
        <taxon>Poeae Chloroplast Group 1 (Aveneae type)</taxon>
        <taxon>Aveninae</taxon>
        <taxon>Avena</taxon>
    </lineage>
</organism>
<accession>A0ACD5YKW1</accession>
<reference evidence="1" key="1">
    <citation type="submission" date="2021-05" db="EMBL/GenBank/DDBJ databases">
        <authorList>
            <person name="Scholz U."/>
            <person name="Mascher M."/>
            <person name="Fiebig A."/>
        </authorList>
    </citation>
    <scope>NUCLEOTIDE SEQUENCE [LARGE SCALE GENOMIC DNA]</scope>
</reference>
<evidence type="ECO:0000313" key="2">
    <source>
        <dbReference type="Proteomes" id="UP001732700"/>
    </source>
</evidence>
<evidence type="ECO:0000313" key="1">
    <source>
        <dbReference type="EnsemblPlants" id="AVESA.00010b.r2.5DG0992630.2.CDS"/>
    </source>
</evidence>
<dbReference type="Proteomes" id="UP001732700">
    <property type="component" value="Chromosome 5D"/>
</dbReference>